<accession>A0A1F4TNM1</accession>
<gene>
    <name evidence="3" type="ORF">A2462_02285</name>
</gene>
<feature type="region of interest" description="Disordered" evidence="2">
    <location>
        <begin position="1"/>
        <end position="24"/>
    </location>
</feature>
<comment type="caution">
    <text evidence="3">The sequence shown here is derived from an EMBL/GenBank/DDBJ whole genome shotgun (WGS) entry which is preliminary data.</text>
</comment>
<organism evidence="3 4">
    <name type="scientific">candidate division WOR-1 bacterium RIFOXYC2_FULL_41_25</name>
    <dbReference type="NCBI Taxonomy" id="1802586"/>
    <lineage>
        <taxon>Bacteria</taxon>
        <taxon>Bacillati</taxon>
        <taxon>Saganbacteria</taxon>
    </lineage>
</organism>
<dbReference type="AlphaFoldDB" id="A0A1F4TNM1"/>
<evidence type="ECO:0000256" key="1">
    <source>
        <dbReference type="SAM" id="Coils"/>
    </source>
</evidence>
<feature type="coiled-coil region" evidence="1">
    <location>
        <begin position="61"/>
        <end position="88"/>
    </location>
</feature>
<protein>
    <recommendedName>
        <fullName evidence="5">Cytoplasmic protein</fullName>
    </recommendedName>
</protein>
<keyword evidence="1" id="KW-0175">Coiled coil</keyword>
<dbReference type="Pfam" id="PF17253">
    <property type="entry name" value="DUF5320"/>
    <property type="match status" value="1"/>
</dbReference>
<name>A0A1F4TNM1_UNCSA</name>
<evidence type="ECO:0008006" key="5">
    <source>
        <dbReference type="Google" id="ProtNLM"/>
    </source>
</evidence>
<dbReference type="EMBL" id="MEUI01000030">
    <property type="protein sequence ID" value="OGC33653.1"/>
    <property type="molecule type" value="Genomic_DNA"/>
</dbReference>
<sequence>MPGGDGTGPRGEGAGTGWGVGGCVPRGRGRRVAGGFGRGWGRGMGRGLGRAFGAVGNFFAHSSAKEELEGLKAEREEINSRIAEMEKEKK</sequence>
<evidence type="ECO:0000313" key="3">
    <source>
        <dbReference type="EMBL" id="OGC33653.1"/>
    </source>
</evidence>
<dbReference type="Proteomes" id="UP000177309">
    <property type="component" value="Unassembled WGS sequence"/>
</dbReference>
<evidence type="ECO:0000313" key="4">
    <source>
        <dbReference type="Proteomes" id="UP000177309"/>
    </source>
</evidence>
<dbReference type="InterPro" id="IPR035205">
    <property type="entry name" value="DUF5320"/>
</dbReference>
<reference evidence="3 4" key="1">
    <citation type="journal article" date="2016" name="Nat. Commun.">
        <title>Thousands of microbial genomes shed light on interconnected biogeochemical processes in an aquifer system.</title>
        <authorList>
            <person name="Anantharaman K."/>
            <person name="Brown C.T."/>
            <person name="Hug L.A."/>
            <person name="Sharon I."/>
            <person name="Castelle C.J."/>
            <person name="Probst A.J."/>
            <person name="Thomas B.C."/>
            <person name="Singh A."/>
            <person name="Wilkins M.J."/>
            <person name="Karaoz U."/>
            <person name="Brodie E.L."/>
            <person name="Williams K.H."/>
            <person name="Hubbard S.S."/>
            <person name="Banfield J.F."/>
        </authorList>
    </citation>
    <scope>NUCLEOTIDE SEQUENCE [LARGE SCALE GENOMIC DNA]</scope>
</reference>
<evidence type="ECO:0000256" key="2">
    <source>
        <dbReference type="SAM" id="MobiDB-lite"/>
    </source>
</evidence>
<proteinExistence type="predicted"/>